<dbReference type="Gene3D" id="1.10.10.10">
    <property type="entry name" value="Winged helix-like DNA-binding domain superfamily/Winged helix DNA-binding domain"/>
    <property type="match status" value="1"/>
</dbReference>
<comment type="similarity">
    <text evidence="1">Belongs to the LysR transcriptional regulatory family.</text>
</comment>
<dbReference type="PROSITE" id="PS50931">
    <property type="entry name" value="HTH_LYSR"/>
    <property type="match status" value="1"/>
</dbReference>
<dbReference type="EMBL" id="FOTQ01000001">
    <property type="protein sequence ID" value="SFL45918.1"/>
    <property type="molecule type" value="Genomic_DNA"/>
</dbReference>
<accession>A0A1I4HUR3</accession>
<evidence type="ECO:0000256" key="2">
    <source>
        <dbReference type="ARBA" id="ARBA00023015"/>
    </source>
</evidence>
<keyword evidence="4" id="KW-0804">Transcription</keyword>
<keyword evidence="7" id="KW-1185">Reference proteome</keyword>
<organism evidence="6 7">
    <name type="scientific">Shimia aestuarii</name>
    <dbReference type="NCBI Taxonomy" id="254406"/>
    <lineage>
        <taxon>Bacteria</taxon>
        <taxon>Pseudomonadati</taxon>
        <taxon>Pseudomonadota</taxon>
        <taxon>Alphaproteobacteria</taxon>
        <taxon>Rhodobacterales</taxon>
        <taxon>Roseobacteraceae</taxon>
    </lineage>
</organism>
<name>A0A1I4HUR3_9RHOB</name>
<evidence type="ECO:0000259" key="5">
    <source>
        <dbReference type="PROSITE" id="PS50931"/>
    </source>
</evidence>
<dbReference type="GO" id="GO:0043565">
    <property type="term" value="F:sequence-specific DNA binding"/>
    <property type="evidence" value="ECO:0007669"/>
    <property type="project" value="TreeGrafter"/>
</dbReference>
<evidence type="ECO:0000256" key="1">
    <source>
        <dbReference type="ARBA" id="ARBA00009437"/>
    </source>
</evidence>
<evidence type="ECO:0000313" key="7">
    <source>
        <dbReference type="Proteomes" id="UP000199144"/>
    </source>
</evidence>
<keyword evidence="2" id="KW-0805">Transcription regulation</keyword>
<evidence type="ECO:0000256" key="3">
    <source>
        <dbReference type="ARBA" id="ARBA00023125"/>
    </source>
</evidence>
<dbReference type="STRING" id="254406.SAMN04488042_101280"/>
<keyword evidence="3" id="KW-0238">DNA-binding</keyword>
<dbReference type="InterPro" id="IPR036390">
    <property type="entry name" value="WH_DNA-bd_sf"/>
</dbReference>
<dbReference type="PANTHER" id="PTHR30537:SF26">
    <property type="entry name" value="GLYCINE CLEAVAGE SYSTEM TRANSCRIPTIONAL ACTIVATOR"/>
    <property type="match status" value="1"/>
</dbReference>
<dbReference type="InterPro" id="IPR058163">
    <property type="entry name" value="LysR-type_TF_proteobact-type"/>
</dbReference>
<proteinExistence type="inferred from homology"/>
<feature type="domain" description="HTH lysR-type" evidence="5">
    <location>
        <begin position="15"/>
        <end position="72"/>
    </location>
</feature>
<gene>
    <name evidence="6" type="ORF">SAMN04488042_101280</name>
</gene>
<dbReference type="SUPFAM" id="SSF53850">
    <property type="entry name" value="Periplasmic binding protein-like II"/>
    <property type="match status" value="1"/>
</dbReference>
<dbReference type="AlphaFoldDB" id="A0A1I4HUR3"/>
<dbReference type="InterPro" id="IPR005119">
    <property type="entry name" value="LysR_subst-bd"/>
</dbReference>
<dbReference type="GO" id="GO:0006351">
    <property type="term" value="P:DNA-templated transcription"/>
    <property type="evidence" value="ECO:0007669"/>
    <property type="project" value="TreeGrafter"/>
</dbReference>
<protein>
    <submittedName>
        <fullName evidence="6">Transcriptional regulator, LysR family</fullName>
    </submittedName>
</protein>
<dbReference type="Gene3D" id="3.40.190.10">
    <property type="entry name" value="Periplasmic binding protein-like II"/>
    <property type="match status" value="2"/>
</dbReference>
<evidence type="ECO:0000256" key="4">
    <source>
        <dbReference type="ARBA" id="ARBA00023163"/>
    </source>
</evidence>
<dbReference type="Proteomes" id="UP000199144">
    <property type="component" value="Unassembled WGS sequence"/>
</dbReference>
<dbReference type="SUPFAM" id="SSF46785">
    <property type="entry name" value="Winged helix' DNA-binding domain"/>
    <property type="match status" value="1"/>
</dbReference>
<dbReference type="InterPro" id="IPR036388">
    <property type="entry name" value="WH-like_DNA-bd_sf"/>
</dbReference>
<dbReference type="Pfam" id="PF03466">
    <property type="entry name" value="LysR_substrate"/>
    <property type="match status" value="1"/>
</dbReference>
<dbReference type="Pfam" id="PF00126">
    <property type="entry name" value="HTH_1"/>
    <property type="match status" value="1"/>
</dbReference>
<dbReference type="InterPro" id="IPR000847">
    <property type="entry name" value="LysR_HTH_N"/>
</dbReference>
<reference evidence="6 7" key="1">
    <citation type="submission" date="2016-10" db="EMBL/GenBank/DDBJ databases">
        <authorList>
            <person name="de Groot N.N."/>
        </authorList>
    </citation>
    <scope>NUCLEOTIDE SEQUENCE [LARGE SCALE GENOMIC DNA]</scope>
    <source>
        <strain evidence="6 7">DSM 15283</strain>
    </source>
</reference>
<sequence length="293" mass="30574">MGNQMAVLPPRPKGPPMTALRAFEAAARLGGFARAADELCVTPGAVAQQIKTLEDWCGAALFERRAQGVVLSRVGARVLPELSAAFDAMGGAVGALREAAAPGRLHVAALPAIAQLWLSPRLPAIRAALPDVEISVTAMEQPPNMAREPFDLTVFYGAGDGTRIEKDEIFPVCAPQVAAQLRDVGDLAGVACLSDAVWDRDWETWLAAAGTCAGVKGPVYSLYALAVEEAVHGAGVLMGHGALVARHLESGALVAPFETRAVLPRWLELGKKGGKASPPLQALLRLLAGESGL</sequence>
<evidence type="ECO:0000313" key="6">
    <source>
        <dbReference type="EMBL" id="SFL45918.1"/>
    </source>
</evidence>
<dbReference type="PANTHER" id="PTHR30537">
    <property type="entry name" value="HTH-TYPE TRANSCRIPTIONAL REGULATOR"/>
    <property type="match status" value="1"/>
</dbReference>
<dbReference type="GO" id="GO:0003700">
    <property type="term" value="F:DNA-binding transcription factor activity"/>
    <property type="evidence" value="ECO:0007669"/>
    <property type="project" value="InterPro"/>
</dbReference>